<comment type="caution">
    <text evidence="2">The sequence shown here is derived from an EMBL/GenBank/DDBJ whole genome shotgun (WGS) entry which is preliminary data.</text>
</comment>
<dbReference type="GeneID" id="78296052"/>
<reference evidence="2 3" key="1">
    <citation type="submission" date="2018-04" db="EMBL/GenBank/DDBJ databases">
        <title>Genomic Encyclopedia of Type Strains, Phase IV (KMG-IV): sequencing the most valuable type-strain genomes for metagenomic binning, comparative biology and taxonomic classification.</title>
        <authorList>
            <person name="Goeker M."/>
        </authorList>
    </citation>
    <scope>NUCLEOTIDE SEQUENCE [LARGE SCALE GENOMIC DNA]</scope>
    <source>
        <strain evidence="2 3">DSM 14823</strain>
    </source>
</reference>
<accession>A0A2U1ART1</accession>
<protein>
    <submittedName>
        <fullName evidence="2">Concanavalin A-like lectin/glucanase superfamily protein</fullName>
    </submittedName>
</protein>
<dbReference type="Gene3D" id="2.60.120.200">
    <property type="match status" value="1"/>
</dbReference>
<evidence type="ECO:0000256" key="1">
    <source>
        <dbReference type="SAM" id="MobiDB-lite"/>
    </source>
</evidence>
<keyword evidence="3" id="KW-1185">Reference proteome</keyword>
<dbReference type="Proteomes" id="UP000245959">
    <property type="component" value="Unassembled WGS sequence"/>
</dbReference>
<sequence length="1200" mass="135655">MNLRHVTVIVALAWFSGTGILPAEEPAREFPEKIIFQHSFPDGSGKDTASGILIRTVPAGIPANAVRSGTARKMLRIDSSKAFREGAQKVSLVFTGLPLLEYPAPRYEFSARFQGEKGRKASLFLESYDQNNKHLWFRKDIDLTGEPQTAGLTVSFPPGARKVYLQIDIPYAGEFFLSRAAFLQKSSSRGPRELLFHHTFDNGAGADYAKGDGRPVRAERLEFADGLFGKALRINHRNRGALEFALANNMRPERGTISLWFKPEWDCPVDFASPADEWRQLVMTEQPDPRAGSGAIWFWAYGGFLRGDLSDKKDRYVFSFSPIRNRNWNHLCMTWDEEHGQKIYMNAKSLASPGDEHSPLVRRPQVPQFDRVPLKSLFIGNHHGRQQADGLIDEVKIFSYELSPEEIRRESDRRLTFDLEVRKRYFSPDAPLVADCELTARAPLSQVKWQILNSAGETAASGESPDRLRQGEKLHLSETSSRKSTAGETYTLRVTAGGMTEEEPLFAFRRENPFLTETQEAPQEILRILPDPDLGDSRFASIGETVRKRCDGKPYLEAGKERGDRFAVRLRLPKAPAIYFLEFDYPDDAVRTCDVIVQNSASHLATFNVGYCSGDEYRNTGKMLTQRNVFFALSDDVTAIFMTAREGLPAAAGEIRIYEPKDGKLPISPDRPAPAVNGQTRNVVLYFEDPAVNSAFETAASRMPGFENMLDKLVAYMKYSGQNMLAYPLVWYQGYIDGEYNPRMHADTFLDGFLEKFDRAGLQFMGTVNQHNLKACPVKSVPAEQQSDGSLLSSPFSILASGRPNTGWHGTPPNYNILHPAVQAEFFADLRRILETGTKHPSFKGIVMHLSLHSLHSFGSLEAGYNDYAVEAFSRDTGIAVPVNREAPTRGKLYAEWILKNARQSWIRWRCGKLAAFYRKVDSMVRQARPDLRLVLLPMEGGNLYGNANYTDRDFAQKQLAEMGLDLHCFSGTRIITGQTVFPADHRFYSDRKMSPERRKRLREFFDTRECYNFMMNPGRSWLHMHDRYWESAIGSTFQNHWSDKPNRLKASWLNEKPWRASTLNPAGFHAMKHYVLPLRYADYMNVSKGGYLIGTYGMDTALAAFSRAFRSLPALPFREQPLNSETVKLRTLSFQGDTWFYAVNTDDRPACAELRFDATAAEDTASGRKLPSPLRLELAPYQLRTFRIKGGATLTGQVR</sequence>
<evidence type="ECO:0000313" key="3">
    <source>
        <dbReference type="Proteomes" id="UP000245959"/>
    </source>
</evidence>
<dbReference type="SUPFAM" id="SSF51445">
    <property type="entry name" value="(Trans)glycosidases"/>
    <property type="match status" value="1"/>
</dbReference>
<dbReference type="InterPro" id="IPR013320">
    <property type="entry name" value="ConA-like_dom_sf"/>
</dbReference>
<dbReference type="AlphaFoldDB" id="A0A2U1ART1"/>
<feature type="region of interest" description="Disordered" evidence="1">
    <location>
        <begin position="458"/>
        <end position="488"/>
    </location>
</feature>
<dbReference type="Pfam" id="PF13385">
    <property type="entry name" value="Laminin_G_3"/>
    <property type="match status" value="1"/>
</dbReference>
<feature type="compositionally biased region" description="Basic and acidic residues" evidence="1">
    <location>
        <begin position="464"/>
        <end position="476"/>
    </location>
</feature>
<name>A0A2U1ART1_9BACT</name>
<keyword evidence="2" id="KW-0430">Lectin</keyword>
<proteinExistence type="predicted"/>
<dbReference type="InterPro" id="IPR017853">
    <property type="entry name" value="GH"/>
</dbReference>
<dbReference type="EMBL" id="QEKH01000022">
    <property type="protein sequence ID" value="PVY39139.1"/>
    <property type="molecule type" value="Genomic_DNA"/>
</dbReference>
<organism evidence="2 3">
    <name type="scientific">Victivallis vadensis</name>
    <dbReference type="NCBI Taxonomy" id="172901"/>
    <lineage>
        <taxon>Bacteria</taxon>
        <taxon>Pseudomonadati</taxon>
        <taxon>Lentisphaerota</taxon>
        <taxon>Lentisphaeria</taxon>
        <taxon>Victivallales</taxon>
        <taxon>Victivallaceae</taxon>
        <taxon>Victivallis</taxon>
    </lineage>
</organism>
<dbReference type="SUPFAM" id="SSF49899">
    <property type="entry name" value="Concanavalin A-like lectins/glucanases"/>
    <property type="match status" value="1"/>
</dbReference>
<dbReference type="RefSeq" id="WP_116884761.1">
    <property type="nucleotide sequence ID" value="NZ_CABMMC010000010.1"/>
</dbReference>
<feature type="compositionally biased region" description="Polar residues" evidence="1">
    <location>
        <begin position="477"/>
        <end position="488"/>
    </location>
</feature>
<dbReference type="GO" id="GO:0030246">
    <property type="term" value="F:carbohydrate binding"/>
    <property type="evidence" value="ECO:0007669"/>
    <property type="project" value="UniProtKB-KW"/>
</dbReference>
<gene>
    <name evidence="2" type="ORF">C8D82_12214</name>
</gene>
<dbReference type="OrthoDB" id="843469at2"/>
<evidence type="ECO:0000313" key="2">
    <source>
        <dbReference type="EMBL" id="PVY39139.1"/>
    </source>
</evidence>
<dbReference type="Gene3D" id="3.20.20.80">
    <property type="entry name" value="Glycosidases"/>
    <property type="match status" value="1"/>
</dbReference>